<organism evidence="1 2">
    <name type="scientific">Haloarcula salinisoli</name>
    <dbReference type="NCBI Taxonomy" id="2487746"/>
    <lineage>
        <taxon>Archaea</taxon>
        <taxon>Methanobacteriati</taxon>
        <taxon>Methanobacteriota</taxon>
        <taxon>Stenosarchaea group</taxon>
        <taxon>Halobacteria</taxon>
        <taxon>Halobacteriales</taxon>
        <taxon>Haloarculaceae</taxon>
        <taxon>Haloarcula</taxon>
    </lineage>
</organism>
<gene>
    <name evidence="1" type="ORF">EGD98_04175</name>
</gene>
<keyword evidence="2" id="KW-1185">Reference proteome</keyword>
<dbReference type="Proteomes" id="UP000783863">
    <property type="component" value="Unassembled WGS sequence"/>
</dbReference>
<reference evidence="1" key="1">
    <citation type="submission" date="2021-06" db="EMBL/GenBank/DDBJ databases">
        <title>Halomicroarcula sp. F24A a new haloarchaeum isolated from saline soil.</title>
        <authorList>
            <person name="Duran-Viseras A."/>
            <person name="Sanchez-Porro C."/>
            <person name="Ventosa A."/>
        </authorList>
    </citation>
    <scope>NUCLEOTIDE SEQUENCE</scope>
    <source>
        <strain evidence="1">F24A</strain>
    </source>
</reference>
<evidence type="ECO:0000313" key="1">
    <source>
        <dbReference type="EMBL" id="MBX0302867.1"/>
    </source>
</evidence>
<protein>
    <submittedName>
        <fullName evidence="1">Uncharacterized protein</fullName>
    </submittedName>
</protein>
<dbReference type="AlphaFoldDB" id="A0A8J7YC72"/>
<proteinExistence type="predicted"/>
<accession>A0A8J7YC72</accession>
<dbReference type="EMBL" id="RKLQ01000001">
    <property type="protein sequence ID" value="MBX0302867.1"/>
    <property type="molecule type" value="Genomic_DNA"/>
</dbReference>
<dbReference type="RefSeq" id="WP_220587095.1">
    <property type="nucleotide sequence ID" value="NZ_RKLQ01000001.1"/>
</dbReference>
<name>A0A8J7YC72_9EURY</name>
<comment type="caution">
    <text evidence="1">The sequence shown here is derived from an EMBL/GenBank/DDBJ whole genome shotgun (WGS) entry which is preliminary data.</text>
</comment>
<sequence>MSDTDDLEAAVETFLSEADSAYEEYDRGYTDADATLRRLETAIEQLRTAEAATE</sequence>
<evidence type="ECO:0000313" key="2">
    <source>
        <dbReference type="Proteomes" id="UP000783863"/>
    </source>
</evidence>